<dbReference type="PANTHER" id="PTHR33332">
    <property type="entry name" value="REVERSE TRANSCRIPTASE DOMAIN-CONTAINING PROTEIN"/>
    <property type="match status" value="1"/>
</dbReference>
<dbReference type="SUPFAM" id="SSF56672">
    <property type="entry name" value="DNA/RNA polymerases"/>
    <property type="match status" value="1"/>
</dbReference>
<feature type="domain" description="Reverse transcriptase" evidence="1">
    <location>
        <begin position="1"/>
        <end position="184"/>
    </location>
</feature>
<evidence type="ECO:0000313" key="2">
    <source>
        <dbReference type="EMBL" id="AAA83744.1"/>
    </source>
</evidence>
<name>Q90247_9TELE</name>
<dbReference type="InterPro" id="IPR000477">
    <property type="entry name" value="RT_dom"/>
</dbReference>
<protein>
    <recommendedName>
        <fullName evidence="1">Reverse transcriptase domain-containing protein</fullName>
    </recommendedName>
</protein>
<reference evidence="2" key="2">
    <citation type="submission" date="1996-01" db="EMBL/GenBank/DDBJ databases">
        <title>High specific repeat for Baikalian cottoid fishes.</title>
        <authorList>
            <person name="Kholodilov N."/>
            <person name="Slobodyanyuk S."/>
        </authorList>
    </citation>
    <scope>NUCLEOTIDE SEQUENCE</scope>
    <source>
        <tissue evidence="2">Liver</tissue>
    </source>
</reference>
<dbReference type="PROSITE" id="PS50878">
    <property type="entry name" value="RT_POL"/>
    <property type="match status" value="1"/>
</dbReference>
<reference evidence="2" key="1">
    <citation type="submission" date="1994-12" db="EMBL/GenBank/DDBJ databases">
        <authorList>
            <person name="Kholodilov N.G."/>
        </authorList>
    </citation>
    <scope>NUCLEOTIDE SEQUENCE</scope>
    <source>
        <tissue evidence="2">Liver</tissue>
    </source>
</reference>
<dbReference type="InterPro" id="IPR043502">
    <property type="entry name" value="DNA/RNA_pol_sf"/>
</dbReference>
<dbReference type="Pfam" id="PF00078">
    <property type="entry name" value="RVT_1"/>
    <property type="match status" value="1"/>
</dbReference>
<dbReference type="EMBL" id="U18939">
    <property type="protein sequence ID" value="AAA83744.1"/>
    <property type="molecule type" value="Genomic_DNA"/>
</dbReference>
<proteinExistence type="predicted"/>
<dbReference type="AlphaFoldDB" id="Q90247"/>
<accession>Q90247</accession>
<organism evidence="2">
    <name type="scientific">Batrachocottus baicalensis</name>
    <dbReference type="NCBI Taxonomy" id="37346"/>
    <lineage>
        <taxon>Eukaryota</taxon>
        <taxon>Metazoa</taxon>
        <taxon>Chordata</taxon>
        <taxon>Craniata</taxon>
        <taxon>Vertebrata</taxon>
        <taxon>Euteleostomi</taxon>
        <taxon>Actinopterygii</taxon>
        <taxon>Neopterygii</taxon>
        <taxon>Teleostei</taxon>
        <taxon>Neoteleostei</taxon>
        <taxon>Acanthomorphata</taxon>
        <taxon>Eupercaria</taxon>
        <taxon>Perciformes</taxon>
        <taxon>Cottioidei</taxon>
        <taxon>Cottales</taxon>
        <taxon>Cottidae</taxon>
        <taxon>Batrachocottus</taxon>
    </lineage>
</organism>
<sequence>MPLSRGKAGSTVRVMFFDFSSAFNTIQPLLLRDKLEQTGVDHHLTAWILDYLTNRPQYVRIRECESDRVSCSTGAPQGTVLAPFLFSIYTSDFKHNSANCHLQKFSDDSAIVGLISADDDREYRELNQDFLGWCQRNRLQINSSKTKELVVDFRRGKRSPPLPLSIQGLDIEMVTSYKYLGVHLNNKLDWSDHAHALYKKGQSRLFLLRRLRSFGVQGALLKTFFDSVGHQPSSGGRDTVRVPPLWQEAGSIRTKTSRHKNSFFPSAVGLINRARSPTDSNDSVTPRQFPPDTPLHIALYLNTLDTLALHLPLSHNTYTHAHSMHFILFLVF</sequence>
<evidence type="ECO:0000259" key="1">
    <source>
        <dbReference type="PROSITE" id="PS50878"/>
    </source>
</evidence>